<proteinExistence type="predicted"/>
<evidence type="ECO:0000313" key="1">
    <source>
        <dbReference type="EMBL" id="GAA1760004.1"/>
    </source>
</evidence>
<keyword evidence="2" id="KW-1185">Reference proteome</keyword>
<evidence type="ECO:0008006" key="3">
    <source>
        <dbReference type="Google" id="ProtNLM"/>
    </source>
</evidence>
<dbReference type="EMBL" id="BAAALS010000016">
    <property type="protein sequence ID" value="GAA1760004.1"/>
    <property type="molecule type" value="Genomic_DNA"/>
</dbReference>
<dbReference type="Proteomes" id="UP001500655">
    <property type="component" value="Unassembled WGS sequence"/>
</dbReference>
<gene>
    <name evidence="1" type="ORF">GCM10009681_34000</name>
</gene>
<sequence>MREGAVELPGAEVLDRAARLARSKVSYYVCGVEIHRSARRHDITDAAMLHAATNRLVAYPLQDDEELGPRRELRLGPDRAGNLLEIVVLLLDDDRQLIIRAMRMRPKYRDLLP</sequence>
<reference evidence="1 2" key="1">
    <citation type="journal article" date="2019" name="Int. J. Syst. Evol. Microbiol.">
        <title>The Global Catalogue of Microorganisms (GCM) 10K type strain sequencing project: providing services to taxonomists for standard genome sequencing and annotation.</title>
        <authorList>
            <consortium name="The Broad Institute Genomics Platform"/>
            <consortium name="The Broad Institute Genome Sequencing Center for Infectious Disease"/>
            <person name="Wu L."/>
            <person name="Ma J."/>
        </authorList>
    </citation>
    <scope>NUCLEOTIDE SEQUENCE [LARGE SCALE GENOMIC DNA]</scope>
    <source>
        <strain evidence="1 2">JCM 13249</strain>
    </source>
</reference>
<protein>
    <recommendedName>
        <fullName evidence="3">Toxin</fullName>
    </recommendedName>
</protein>
<organism evidence="1 2">
    <name type="scientific">Luedemannella helvata</name>
    <dbReference type="NCBI Taxonomy" id="349315"/>
    <lineage>
        <taxon>Bacteria</taxon>
        <taxon>Bacillati</taxon>
        <taxon>Actinomycetota</taxon>
        <taxon>Actinomycetes</taxon>
        <taxon>Micromonosporales</taxon>
        <taxon>Micromonosporaceae</taxon>
        <taxon>Luedemannella</taxon>
    </lineage>
</organism>
<name>A0ABN2KM84_9ACTN</name>
<evidence type="ECO:0000313" key="2">
    <source>
        <dbReference type="Proteomes" id="UP001500655"/>
    </source>
</evidence>
<comment type="caution">
    <text evidence="1">The sequence shown here is derived from an EMBL/GenBank/DDBJ whole genome shotgun (WGS) entry which is preliminary data.</text>
</comment>
<accession>A0ABN2KM84</accession>